<protein>
    <submittedName>
        <fullName evidence="1">Uncharacterized protein</fullName>
    </submittedName>
</protein>
<sequence length="186" mass="22307">MRKLNKSRLIEILAENNFFVENSHIFKPDSSEYTFLYNKLISRGIVIKEYNVEIDFKNVNEEAALVKEILKKMKYNIWNMYYFVLINTDNQIKKNYIIERDYRNMRKYLVQSVEDLKRIPFLEKTTGLEEEINLSIDYCDLIESSQDQEINKIIRDIVCLEGEYVELSKQKIRNILKDNLSRGELL</sequence>
<organism evidence="1">
    <name type="scientific">bioreactor metagenome</name>
    <dbReference type="NCBI Taxonomy" id="1076179"/>
    <lineage>
        <taxon>unclassified sequences</taxon>
        <taxon>metagenomes</taxon>
        <taxon>ecological metagenomes</taxon>
    </lineage>
</organism>
<reference evidence="1" key="1">
    <citation type="submission" date="2019-08" db="EMBL/GenBank/DDBJ databases">
        <authorList>
            <person name="Kucharzyk K."/>
            <person name="Murdoch R.W."/>
            <person name="Higgins S."/>
            <person name="Loffler F."/>
        </authorList>
    </citation>
    <scope>NUCLEOTIDE SEQUENCE</scope>
</reference>
<dbReference type="EMBL" id="VSSQ01014781">
    <property type="protein sequence ID" value="MPM54393.1"/>
    <property type="molecule type" value="Genomic_DNA"/>
</dbReference>
<proteinExistence type="predicted"/>
<comment type="caution">
    <text evidence="1">The sequence shown here is derived from an EMBL/GenBank/DDBJ whole genome shotgun (WGS) entry which is preliminary data.</text>
</comment>
<accession>A0A645ATZ5</accession>
<gene>
    <name evidence="1" type="ORF">SDC9_101171</name>
</gene>
<name>A0A645ATZ5_9ZZZZ</name>
<dbReference type="AlphaFoldDB" id="A0A645ATZ5"/>
<evidence type="ECO:0000313" key="1">
    <source>
        <dbReference type="EMBL" id="MPM54393.1"/>
    </source>
</evidence>